<dbReference type="EMBL" id="BAMX01000006">
    <property type="protein sequence ID" value="GAN65143.1"/>
    <property type="molecule type" value="Genomic_DNA"/>
</dbReference>
<evidence type="ECO:0000313" key="10">
    <source>
        <dbReference type="EMBL" id="GAN65143.1"/>
    </source>
</evidence>
<comment type="function">
    <text evidence="5">An accessory protein needed during the final step in the assembly of 30S ribosomal subunit, possibly for assembly of the head region. Essential for efficient processing of 16S rRNA. May be needed both before and after RbfA during the maturation of 16S rRNA. It has affinity for free ribosomal 30S subunits but not for 70S ribosomes.</text>
</comment>
<comment type="subcellular location">
    <subcellularLocation>
        <location evidence="5">Cytoplasm</location>
    </subcellularLocation>
</comment>
<dbReference type="Proteomes" id="UP000032670">
    <property type="component" value="Unassembled WGS sequence"/>
</dbReference>
<evidence type="ECO:0000259" key="8">
    <source>
        <dbReference type="Pfam" id="PF24986"/>
    </source>
</evidence>
<dbReference type="SUPFAM" id="SSF50346">
    <property type="entry name" value="PRC-barrel domain"/>
    <property type="match status" value="1"/>
</dbReference>
<dbReference type="GO" id="GO:0043022">
    <property type="term" value="F:ribosome binding"/>
    <property type="evidence" value="ECO:0007669"/>
    <property type="project" value="InterPro"/>
</dbReference>
<dbReference type="Gene3D" id="2.30.30.240">
    <property type="entry name" value="PRC-barrel domain"/>
    <property type="match status" value="1"/>
</dbReference>
<sequence length="184" mass="19768">MRPDLILIGVVGRPHGVRGLVRVHSYAEDPTALEDYEVLQDEQGRSWSLRWRGADGVAELCDAQGRPLADRTAAQGLVNTRLYVPRAALPETEEEEFYHADLIGMDALEAGQVLGRVAMVHDYGGGASLELEGGLLVPFTRACVPEIDLAKRTLTIVRPSEISGEEGQGVGKAVSGAQKAEHSA</sequence>
<keyword evidence="4 5" id="KW-0143">Chaperone</keyword>
<comment type="domain">
    <text evidence="5">The PRC barrel domain binds ribosomal protein uS19.</text>
</comment>
<dbReference type="AlphaFoldDB" id="A0A2Z5ZEV3"/>
<dbReference type="InterPro" id="IPR056792">
    <property type="entry name" value="PRC_RimM"/>
</dbReference>
<dbReference type="GO" id="GO:0005737">
    <property type="term" value="C:cytoplasm"/>
    <property type="evidence" value="ECO:0007669"/>
    <property type="project" value="UniProtKB-SubCell"/>
</dbReference>
<dbReference type="InterPro" id="IPR011033">
    <property type="entry name" value="PRC_barrel-like_sf"/>
</dbReference>
<keyword evidence="11" id="KW-1185">Reference proteome</keyword>
<dbReference type="RefSeq" id="WP_048840197.1">
    <property type="nucleotide sequence ID" value="NZ_BAMX01000006.1"/>
</dbReference>
<dbReference type="Proteomes" id="UP000270034">
    <property type="component" value="Chromosome"/>
</dbReference>
<evidence type="ECO:0000313" key="11">
    <source>
        <dbReference type="Proteomes" id="UP000032670"/>
    </source>
</evidence>
<keyword evidence="1 5" id="KW-0963">Cytoplasm</keyword>
<comment type="similarity">
    <text evidence="5">Belongs to the RimM family.</text>
</comment>
<dbReference type="SUPFAM" id="SSF50447">
    <property type="entry name" value="Translation proteins"/>
    <property type="match status" value="1"/>
</dbReference>
<reference evidence="9 12" key="2">
    <citation type="submission" date="2018-02" db="EMBL/GenBank/DDBJ databases">
        <title>Acetobacter orientalis genome.</title>
        <authorList>
            <person name="Nakashima N."/>
            <person name="Tamura T."/>
        </authorList>
    </citation>
    <scope>NUCLEOTIDE SEQUENCE [LARGE SCALE GENOMIC DNA]</scope>
    <source>
        <strain evidence="9 12">FAN1</strain>
    </source>
</reference>
<proteinExistence type="inferred from homology"/>
<feature type="domain" description="RimM N-terminal" evidence="7">
    <location>
        <begin position="8"/>
        <end position="87"/>
    </location>
</feature>
<reference evidence="10 11" key="1">
    <citation type="submission" date="2012-11" db="EMBL/GenBank/DDBJ databases">
        <title>Whole genome sequence of Acetobacter orientalis 21F-2.</title>
        <authorList>
            <person name="Azuma Y."/>
            <person name="Higashiura N."/>
            <person name="Hirakawa H."/>
            <person name="Matsushita K."/>
        </authorList>
    </citation>
    <scope>NUCLEOTIDE SEQUENCE [LARGE SCALE GENOMIC DNA]</scope>
    <source>
        <strain evidence="10 11">21F-2</strain>
    </source>
</reference>
<keyword evidence="3 5" id="KW-0698">rRNA processing</keyword>
<dbReference type="GO" id="GO:0006364">
    <property type="term" value="P:rRNA processing"/>
    <property type="evidence" value="ECO:0007669"/>
    <property type="project" value="UniProtKB-UniRule"/>
</dbReference>
<evidence type="ECO:0000256" key="5">
    <source>
        <dbReference type="HAMAP-Rule" id="MF_00014"/>
    </source>
</evidence>
<evidence type="ECO:0000313" key="12">
    <source>
        <dbReference type="Proteomes" id="UP000270034"/>
    </source>
</evidence>
<dbReference type="STRING" id="1231341.Abor_006_097"/>
<evidence type="ECO:0000256" key="1">
    <source>
        <dbReference type="ARBA" id="ARBA00022490"/>
    </source>
</evidence>
<dbReference type="PANTHER" id="PTHR33692">
    <property type="entry name" value="RIBOSOME MATURATION FACTOR RIMM"/>
    <property type="match status" value="1"/>
</dbReference>
<evidence type="ECO:0000256" key="3">
    <source>
        <dbReference type="ARBA" id="ARBA00022552"/>
    </source>
</evidence>
<dbReference type="InterPro" id="IPR036976">
    <property type="entry name" value="RimM_N_sf"/>
</dbReference>
<dbReference type="PANTHER" id="PTHR33692:SF1">
    <property type="entry name" value="RIBOSOME MATURATION FACTOR RIMM"/>
    <property type="match status" value="1"/>
</dbReference>
<dbReference type="Gene3D" id="2.40.30.60">
    <property type="entry name" value="RimM"/>
    <property type="match status" value="1"/>
</dbReference>
<dbReference type="Pfam" id="PF01782">
    <property type="entry name" value="RimM"/>
    <property type="match status" value="1"/>
</dbReference>
<dbReference type="Pfam" id="PF24986">
    <property type="entry name" value="PRC_RimM"/>
    <property type="match status" value="1"/>
</dbReference>
<dbReference type="InterPro" id="IPR009000">
    <property type="entry name" value="Transl_B-barrel_sf"/>
</dbReference>
<dbReference type="InterPro" id="IPR011961">
    <property type="entry name" value="RimM"/>
</dbReference>
<accession>A0A0D6NHS0</accession>
<organism evidence="9 12">
    <name type="scientific">Acetobacter orientalis</name>
    <dbReference type="NCBI Taxonomy" id="146474"/>
    <lineage>
        <taxon>Bacteria</taxon>
        <taxon>Pseudomonadati</taxon>
        <taxon>Pseudomonadota</taxon>
        <taxon>Alphaproteobacteria</taxon>
        <taxon>Acetobacterales</taxon>
        <taxon>Acetobacteraceae</taxon>
        <taxon>Acetobacter</taxon>
    </lineage>
</organism>
<gene>
    <name evidence="5" type="primary">rimM</name>
    <name evidence="10" type="ORF">Abor_006_097</name>
    <name evidence="9" type="ORF">AcetOrient_orf01154</name>
</gene>
<feature type="domain" description="Ribosome maturation factor RimM PRC barrel" evidence="8">
    <location>
        <begin position="100"/>
        <end position="161"/>
    </location>
</feature>
<evidence type="ECO:0000259" key="7">
    <source>
        <dbReference type="Pfam" id="PF01782"/>
    </source>
</evidence>
<dbReference type="HAMAP" id="MF_00014">
    <property type="entry name" value="Ribosome_mat_RimM"/>
    <property type="match status" value="1"/>
</dbReference>
<dbReference type="EMBL" id="AP018515">
    <property type="protein sequence ID" value="BBC79143.1"/>
    <property type="molecule type" value="Genomic_DNA"/>
</dbReference>
<evidence type="ECO:0000256" key="6">
    <source>
        <dbReference type="SAM" id="MobiDB-lite"/>
    </source>
</evidence>
<dbReference type="KEGG" id="aot:AcetOri_orf01154"/>
<evidence type="ECO:0000313" key="9">
    <source>
        <dbReference type="EMBL" id="BBC79143.1"/>
    </source>
</evidence>
<evidence type="ECO:0000256" key="2">
    <source>
        <dbReference type="ARBA" id="ARBA00022517"/>
    </source>
</evidence>
<comment type="subunit">
    <text evidence="5">Binds ribosomal protein uS19.</text>
</comment>
<dbReference type="NCBIfam" id="TIGR02273">
    <property type="entry name" value="16S_RimM"/>
    <property type="match status" value="1"/>
</dbReference>
<protein>
    <recommendedName>
        <fullName evidence="5">Ribosome maturation factor RimM</fullName>
    </recommendedName>
</protein>
<accession>A0A2Z5ZEV3</accession>
<dbReference type="InterPro" id="IPR002676">
    <property type="entry name" value="RimM_N"/>
</dbReference>
<dbReference type="GO" id="GO:0042274">
    <property type="term" value="P:ribosomal small subunit biogenesis"/>
    <property type="evidence" value="ECO:0007669"/>
    <property type="project" value="UniProtKB-UniRule"/>
</dbReference>
<keyword evidence="2 5" id="KW-0690">Ribosome biogenesis</keyword>
<dbReference type="GO" id="GO:0005840">
    <property type="term" value="C:ribosome"/>
    <property type="evidence" value="ECO:0007669"/>
    <property type="project" value="InterPro"/>
</dbReference>
<evidence type="ECO:0000256" key="4">
    <source>
        <dbReference type="ARBA" id="ARBA00023186"/>
    </source>
</evidence>
<feature type="region of interest" description="Disordered" evidence="6">
    <location>
        <begin position="164"/>
        <end position="184"/>
    </location>
</feature>
<dbReference type="GeneID" id="76203289"/>
<name>A0A2Z5ZEV3_9PROT</name>